<dbReference type="RefSeq" id="WP_151664293.1">
    <property type="nucleotide sequence ID" value="NZ_CP103346.1"/>
</dbReference>
<proteinExistence type="predicted"/>
<name>A0A6L3YZE9_BRUAN</name>
<evidence type="ECO:0000313" key="2">
    <source>
        <dbReference type="Proteomes" id="UP000481876"/>
    </source>
</evidence>
<organism evidence="1 2">
    <name type="scientific">Brucella anthropi</name>
    <name type="common">Ochrobactrum anthropi</name>
    <dbReference type="NCBI Taxonomy" id="529"/>
    <lineage>
        <taxon>Bacteria</taxon>
        <taxon>Pseudomonadati</taxon>
        <taxon>Pseudomonadota</taxon>
        <taxon>Alphaproteobacteria</taxon>
        <taxon>Hyphomicrobiales</taxon>
        <taxon>Brucellaceae</taxon>
        <taxon>Brucella/Ochrobactrum group</taxon>
        <taxon>Brucella</taxon>
    </lineage>
</organism>
<evidence type="ECO:0000313" key="1">
    <source>
        <dbReference type="EMBL" id="KAB2762066.1"/>
    </source>
</evidence>
<accession>A0A6L3YZE9</accession>
<dbReference type="AlphaFoldDB" id="A0A6L3YZE9"/>
<dbReference type="Proteomes" id="UP000481876">
    <property type="component" value="Unassembled WGS sequence"/>
</dbReference>
<reference evidence="1 2" key="1">
    <citation type="submission" date="2019-09" db="EMBL/GenBank/DDBJ databases">
        <title>Taxonomic organization of the family Brucellaceae based on a phylogenomic approach.</title>
        <authorList>
            <person name="Leclercq S."/>
            <person name="Cloeckaert A."/>
            <person name="Zygmunt M.S."/>
        </authorList>
    </citation>
    <scope>NUCLEOTIDE SEQUENCE [LARGE SCALE GENOMIC DNA]</scope>
    <source>
        <strain evidence="1 2">LMG 3313</strain>
    </source>
</reference>
<protein>
    <submittedName>
        <fullName evidence="1">Uncharacterized protein</fullName>
    </submittedName>
</protein>
<sequence>MNFISDDKIESDRLEAKLGSFRAGPGFSATDHLNGQSIPAYNKGSDATALAISDSAAMFKRDQEMAKQREALRIKVLETFPNAPYELQAIMYDNPRVEAWLAALAEKEQAR</sequence>
<dbReference type="EMBL" id="WBWS01000031">
    <property type="protein sequence ID" value="KAB2762066.1"/>
    <property type="molecule type" value="Genomic_DNA"/>
</dbReference>
<comment type="caution">
    <text evidence="1">The sequence shown here is derived from an EMBL/GenBank/DDBJ whole genome shotgun (WGS) entry which is preliminary data.</text>
</comment>
<gene>
    <name evidence="1" type="ORF">F9L04_22520</name>
</gene>